<evidence type="ECO:0000313" key="12">
    <source>
        <dbReference type="EMBL" id="PQQ18895.1"/>
    </source>
</evidence>
<evidence type="ECO:0000256" key="4">
    <source>
        <dbReference type="ARBA" id="ARBA00022552"/>
    </source>
</evidence>
<evidence type="ECO:0000313" key="13">
    <source>
        <dbReference type="Proteomes" id="UP000250321"/>
    </source>
</evidence>
<keyword evidence="4" id="KW-0698">rRNA processing</keyword>
<comment type="similarity">
    <text evidence="2">Belongs to the KRR1 family.</text>
</comment>
<proteinExistence type="inferred from homology"/>
<dbReference type="AlphaFoldDB" id="A0A314ZGB8"/>
<dbReference type="PANTHER" id="PTHR12581">
    <property type="entry name" value="HIV-1 REV BINDING PROTEIN 2, 3"/>
    <property type="match status" value="1"/>
</dbReference>
<feature type="region of interest" description="Disordered" evidence="9">
    <location>
        <begin position="1"/>
        <end position="43"/>
    </location>
</feature>
<protein>
    <recommendedName>
        <fullName evidence="8">KRR-R motif-containing protein 1</fullName>
    </recommendedName>
</protein>
<keyword evidence="7" id="KW-0687">Ribonucleoprotein</keyword>
<organism evidence="12 13">
    <name type="scientific">Prunus yedoensis var. nudiflora</name>
    <dbReference type="NCBI Taxonomy" id="2094558"/>
    <lineage>
        <taxon>Eukaryota</taxon>
        <taxon>Viridiplantae</taxon>
        <taxon>Streptophyta</taxon>
        <taxon>Embryophyta</taxon>
        <taxon>Tracheophyta</taxon>
        <taxon>Spermatophyta</taxon>
        <taxon>Magnoliopsida</taxon>
        <taxon>eudicotyledons</taxon>
        <taxon>Gunneridae</taxon>
        <taxon>Pentapetalae</taxon>
        <taxon>rosids</taxon>
        <taxon>fabids</taxon>
        <taxon>Rosales</taxon>
        <taxon>Rosaceae</taxon>
        <taxon>Amygdaloideae</taxon>
        <taxon>Amygdaleae</taxon>
        <taxon>Prunus</taxon>
    </lineage>
</organism>
<comment type="subcellular location">
    <subcellularLocation>
        <location evidence="1">Nucleus</location>
        <location evidence="1">Nucleolus</location>
    </subcellularLocation>
</comment>
<accession>A0A314ZGB8</accession>
<dbReference type="STRING" id="2094558.A0A314ZGB8"/>
<dbReference type="InterPro" id="IPR041174">
    <property type="entry name" value="KRR1-like_KH1"/>
</dbReference>
<keyword evidence="10" id="KW-0472">Membrane</keyword>
<keyword evidence="10" id="KW-0812">Transmembrane</keyword>
<evidence type="ECO:0000256" key="7">
    <source>
        <dbReference type="ARBA" id="ARBA00023274"/>
    </source>
</evidence>
<evidence type="ECO:0000256" key="5">
    <source>
        <dbReference type="ARBA" id="ARBA00022884"/>
    </source>
</evidence>
<keyword evidence="5" id="KW-0694">RNA-binding</keyword>
<evidence type="ECO:0000256" key="1">
    <source>
        <dbReference type="ARBA" id="ARBA00004604"/>
    </source>
</evidence>
<dbReference type="InterPro" id="IPR036612">
    <property type="entry name" value="KH_dom_type_1_sf"/>
</dbReference>
<evidence type="ECO:0000256" key="2">
    <source>
        <dbReference type="ARBA" id="ARBA00009344"/>
    </source>
</evidence>
<evidence type="ECO:0000259" key="11">
    <source>
        <dbReference type="Pfam" id="PF17903"/>
    </source>
</evidence>
<keyword evidence="6" id="KW-0539">Nucleus</keyword>
<evidence type="ECO:0000256" key="3">
    <source>
        <dbReference type="ARBA" id="ARBA00022517"/>
    </source>
</evidence>
<dbReference type="GO" id="GO:0006364">
    <property type="term" value="P:rRNA processing"/>
    <property type="evidence" value="ECO:0007669"/>
    <property type="project" value="UniProtKB-KW"/>
</dbReference>
<name>A0A314ZGB8_PRUYE</name>
<feature type="transmembrane region" description="Helical" evidence="10">
    <location>
        <begin position="105"/>
        <end position="124"/>
    </location>
</feature>
<dbReference type="Pfam" id="PF17903">
    <property type="entry name" value="KH_KRR1_1st"/>
    <property type="match status" value="1"/>
</dbReference>
<keyword evidence="10" id="KW-1133">Transmembrane helix</keyword>
<dbReference type="InterPro" id="IPR024166">
    <property type="entry name" value="rRNA_assembly_KRR1"/>
</dbReference>
<dbReference type="Proteomes" id="UP000250321">
    <property type="component" value="Unassembled WGS sequence"/>
</dbReference>
<keyword evidence="13" id="KW-1185">Reference proteome</keyword>
<keyword evidence="3" id="KW-0690">Ribosome biogenesis</keyword>
<dbReference type="PANTHER" id="PTHR12581:SF0">
    <property type="entry name" value="KRR1 SMALL SUBUNIT PROCESSOME COMPONENT HOMOLOG"/>
    <property type="match status" value="1"/>
</dbReference>
<sequence length="125" mass="13961">MDNNKNGVDEQQEDKSKPMNEDANVDQMETDKSGPPLSSKDSFEVPFSRAFPESRRPILQKDWPTVKSALESYGISCTLNLVECSMTASLSSKARGNPLYMNLRARMLLLLLAIGVPAYMVNIYL</sequence>
<gene>
    <name evidence="12" type="ORF">Pyn_18606</name>
</gene>
<comment type="caution">
    <text evidence="12">The sequence shown here is derived from an EMBL/GenBank/DDBJ whole genome shotgun (WGS) entry which is preliminary data.</text>
</comment>
<dbReference type="Gene3D" id="3.30.1370.10">
    <property type="entry name" value="K Homology domain, type 1"/>
    <property type="match status" value="1"/>
</dbReference>
<dbReference type="EMBL" id="PJQY01000092">
    <property type="protein sequence ID" value="PQQ18895.1"/>
    <property type="molecule type" value="Genomic_DNA"/>
</dbReference>
<reference evidence="12 13" key="1">
    <citation type="submission" date="2018-02" db="EMBL/GenBank/DDBJ databases">
        <title>Draft genome of wild Prunus yedoensis var. nudiflora.</title>
        <authorList>
            <person name="Baek S."/>
            <person name="Kim J.-H."/>
            <person name="Choi K."/>
            <person name="Kim G.-B."/>
            <person name="Cho A."/>
            <person name="Jang H."/>
            <person name="Shin C.-H."/>
            <person name="Yu H.-J."/>
            <person name="Mun J.-H."/>
        </authorList>
    </citation>
    <scope>NUCLEOTIDE SEQUENCE [LARGE SCALE GENOMIC DNA]</scope>
    <source>
        <strain evidence="13">cv. Jeju island</strain>
        <tissue evidence="12">Leaf</tissue>
    </source>
</reference>
<dbReference type="GO" id="GO:0003723">
    <property type="term" value="F:RNA binding"/>
    <property type="evidence" value="ECO:0007669"/>
    <property type="project" value="UniProtKB-KW"/>
</dbReference>
<evidence type="ECO:0000256" key="6">
    <source>
        <dbReference type="ARBA" id="ARBA00023242"/>
    </source>
</evidence>
<evidence type="ECO:0000256" key="8">
    <source>
        <dbReference type="ARBA" id="ARBA00032993"/>
    </source>
</evidence>
<evidence type="ECO:0000256" key="9">
    <source>
        <dbReference type="SAM" id="MobiDB-lite"/>
    </source>
</evidence>
<feature type="domain" description="KRR1 small subunit processome component first KH" evidence="11">
    <location>
        <begin position="47"/>
        <end position="118"/>
    </location>
</feature>
<evidence type="ECO:0000256" key="10">
    <source>
        <dbReference type="SAM" id="Phobius"/>
    </source>
</evidence>
<dbReference type="GO" id="GO:0032040">
    <property type="term" value="C:small-subunit processome"/>
    <property type="evidence" value="ECO:0007669"/>
    <property type="project" value="TreeGrafter"/>
</dbReference>